<keyword evidence="3" id="KW-1185">Reference proteome</keyword>
<keyword evidence="1" id="KW-0812">Transmembrane</keyword>
<keyword evidence="1" id="KW-1133">Transmembrane helix</keyword>
<dbReference type="EMBL" id="KN395392">
    <property type="protein sequence ID" value="KHG11183.1"/>
    <property type="molecule type" value="Genomic_DNA"/>
</dbReference>
<reference evidence="3" key="1">
    <citation type="submission" date="2014-09" db="EMBL/GenBank/DDBJ databases">
        <authorList>
            <person name="Mudge J."/>
            <person name="Ramaraj T."/>
            <person name="Lindquist I.E."/>
            <person name="Bharti A.K."/>
            <person name="Sundararajan A."/>
            <person name="Cameron C.T."/>
            <person name="Woodward J.E."/>
            <person name="May G.D."/>
            <person name="Brubaker C."/>
            <person name="Broadhvest J."/>
            <person name="Wilkins T.A."/>
        </authorList>
    </citation>
    <scope>NUCLEOTIDE SEQUENCE</scope>
    <source>
        <strain evidence="3">cv. AKA8401</strain>
    </source>
</reference>
<evidence type="ECO:0000256" key="1">
    <source>
        <dbReference type="SAM" id="Phobius"/>
    </source>
</evidence>
<dbReference type="AlphaFoldDB" id="A0A0B0N9G7"/>
<proteinExistence type="predicted"/>
<evidence type="ECO:0000313" key="3">
    <source>
        <dbReference type="Proteomes" id="UP000032142"/>
    </source>
</evidence>
<accession>A0A0B0N9G7</accession>
<gene>
    <name evidence="2" type="ORF">F383_10805</name>
</gene>
<dbReference type="Proteomes" id="UP000032142">
    <property type="component" value="Unassembled WGS sequence"/>
</dbReference>
<sequence length="112" mass="13153">MITMTRRRKMKIVRVTRQIPAPSRLRRQKHLPFRAKDTQNVHGMLDIDAVKWDFIVVTLSLATAIIMSPYLAMLLLLFNMGKRMEMVILKQHRDKAEINASKHDLPQDFINK</sequence>
<name>A0A0B0N9G7_GOSAR</name>
<protein>
    <submittedName>
        <fullName evidence="2">Uncharacterized protein</fullName>
    </submittedName>
</protein>
<feature type="transmembrane region" description="Helical" evidence="1">
    <location>
        <begin position="54"/>
        <end position="78"/>
    </location>
</feature>
<organism evidence="2 3">
    <name type="scientific">Gossypium arboreum</name>
    <name type="common">Tree cotton</name>
    <name type="synonym">Gossypium nanking</name>
    <dbReference type="NCBI Taxonomy" id="29729"/>
    <lineage>
        <taxon>Eukaryota</taxon>
        <taxon>Viridiplantae</taxon>
        <taxon>Streptophyta</taxon>
        <taxon>Embryophyta</taxon>
        <taxon>Tracheophyta</taxon>
        <taxon>Spermatophyta</taxon>
        <taxon>Magnoliopsida</taxon>
        <taxon>eudicotyledons</taxon>
        <taxon>Gunneridae</taxon>
        <taxon>Pentapetalae</taxon>
        <taxon>rosids</taxon>
        <taxon>malvids</taxon>
        <taxon>Malvales</taxon>
        <taxon>Malvaceae</taxon>
        <taxon>Malvoideae</taxon>
        <taxon>Gossypium</taxon>
    </lineage>
</organism>
<evidence type="ECO:0000313" key="2">
    <source>
        <dbReference type="EMBL" id="KHG11183.1"/>
    </source>
</evidence>
<keyword evidence="1" id="KW-0472">Membrane</keyword>